<evidence type="ECO:0008006" key="4">
    <source>
        <dbReference type="Google" id="ProtNLM"/>
    </source>
</evidence>
<protein>
    <recommendedName>
        <fullName evidence="4">Secreted protein</fullName>
    </recommendedName>
</protein>
<evidence type="ECO:0000313" key="2">
    <source>
        <dbReference type="EMBL" id="MCX3058510.1"/>
    </source>
</evidence>
<evidence type="ECO:0000256" key="1">
    <source>
        <dbReference type="SAM" id="SignalP"/>
    </source>
</evidence>
<dbReference type="Proteomes" id="UP001163064">
    <property type="component" value="Unassembled WGS sequence"/>
</dbReference>
<organism evidence="2 3">
    <name type="scientific">Streptomyces beihaiensis</name>
    <dbReference type="NCBI Taxonomy" id="2984495"/>
    <lineage>
        <taxon>Bacteria</taxon>
        <taxon>Bacillati</taxon>
        <taxon>Actinomycetota</taxon>
        <taxon>Actinomycetes</taxon>
        <taxon>Kitasatosporales</taxon>
        <taxon>Streptomycetaceae</taxon>
        <taxon>Streptomyces</taxon>
    </lineage>
</organism>
<gene>
    <name evidence="2" type="ORF">OFY01_01720</name>
</gene>
<dbReference type="EMBL" id="JAPHNL010000008">
    <property type="protein sequence ID" value="MCX3058510.1"/>
    <property type="molecule type" value="Genomic_DNA"/>
</dbReference>
<comment type="caution">
    <text evidence="2">The sequence shown here is derived from an EMBL/GenBank/DDBJ whole genome shotgun (WGS) entry which is preliminary data.</text>
</comment>
<accession>A0ABT3TQY0</accession>
<keyword evidence="3" id="KW-1185">Reference proteome</keyword>
<feature type="signal peptide" evidence="1">
    <location>
        <begin position="1"/>
        <end position="37"/>
    </location>
</feature>
<feature type="chain" id="PRO_5045173134" description="Secreted protein" evidence="1">
    <location>
        <begin position="38"/>
        <end position="134"/>
    </location>
</feature>
<proteinExistence type="predicted"/>
<name>A0ABT3TQY0_9ACTN</name>
<sequence>MRRGEDGGIRRASGVLAALLTAALLVLAGPTASTAHAAARPVCAGHKVRTLHFATGSTVVYRNGGYVCVVTRTRHPGIRTYMSVSVQARGNRPVSDHGRFVERAGPVTVHAGHRRIRVTGRVGAKSVATGWFHA</sequence>
<dbReference type="RefSeq" id="WP_266595583.1">
    <property type="nucleotide sequence ID" value="NZ_JAPHNL010000008.1"/>
</dbReference>
<keyword evidence="1" id="KW-0732">Signal</keyword>
<evidence type="ECO:0000313" key="3">
    <source>
        <dbReference type="Proteomes" id="UP001163064"/>
    </source>
</evidence>
<reference evidence="2" key="1">
    <citation type="submission" date="2022-10" db="EMBL/GenBank/DDBJ databases">
        <title>Streptomyces beihaiensis sp. nov., a chitin degrading actinobacterium, isolated from shrimp pond soil.</title>
        <authorList>
            <person name="Xie J."/>
            <person name="Shen N."/>
        </authorList>
    </citation>
    <scope>NUCLEOTIDE SEQUENCE</scope>
    <source>
        <strain evidence="2">GXMU-J5</strain>
    </source>
</reference>